<evidence type="ECO:0000259" key="1">
    <source>
        <dbReference type="Pfam" id="PF25837"/>
    </source>
</evidence>
<proteinExistence type="predicted"/>
<reference evidence="3" key="1">
    <citation type="submission" date="2022-06" db="EMBL/GenBank/DDBJ databases">
        <title>Whole genome shotgun sequencing (WGS) of Rathayibacter sp. ZW T2_19, isolated from stored onions (Allium cepa).</title>
        <authorList>
            <person name="Stoll D.A."/>
            <person name="Huch M."/>
        </authorList>
    </citation>
    <scope>NUCLEOTIDE SEQUENCE</scope>
    <source>
        <strain evidence="3">ZW T2_19</strain>
    </source>
</reference>
<dbReference type="Proteomes" id="UP001155240">
    <property type="component" value="Unassembled WGS sequence"/>
</dbReference>
<protein>
    <submittedName>
        <fullName evidence="3">Uncharacterized protein</fullName>
    </submittedName>
</protein>
<feature type="domain" description="D-apionate lactonase N-terminal" evidence="1">
    <location>
        <begin position="22"/>
        <end position="232"/>
    </location>
</feature>
<keyword evidence="4" id="KW-1185">Reference proteome</keyword>
<evidence type="ECO:0000259" key="2">
    <source>
        <dbReference type="Pfam" id="PF25838"/>
    </source>
</evidence>
<evidence type="ECO:0000313" key="3">
    <source>
        <dbReference type="EMBL" id="MCM6764482.1"/>
    </source>
</evidence>
<dbReference type="RefSeq" id="WP_251948498.1">
    <property type="nucleotide sequence ID" value="NZ_JAMRYM010000167.1"/>
</dbReference>
<comment type="caution">
    <text evidence="3">The sequence shown here is derived from an EMBL/GenBank/DDBJ whole genome shotgun (WGS) entry which is preliminary data.</text>
</comment>
<dbReference type="InterPro" id="IPR058788">
    <property type="entry name" value="ApnL_N"/>
</dbReference>
<name>A0A9X2E0P9_9MICO</name>
<accession>A0A9X2E0P9</accession>
<dbReference type="AlphaFoldDB" id="A0A9X2E0P9"/>
<dbReference type="Pfam" id="PF25837">
    <property type="entry name" value="Apionate_lact_N"/>
    <property type="match status" value="1"/>
</dbReference>
<feature type="domain" description="D-apionate lactonase TIM barrel" evidence="2">
    <location>
        <begin position="272"/>
        <end position="510"/>
    </location>
</feature>
<dbReference type="EMBL" id="JAMRYM010000167">
    <property type="protein sequence ID" value="MCM6764482.1"/>
    <property type="molecule type" value="Genomic_DNA"/>
</dbReference>
<evidence type="ECO:0000313" key="4">
    <source>
        <dbReference type="Proteomes" id="UP001155240"/>
    </source>
</evidence>
<dbReference type="Pfam" id="PF25838">
    <property type="entry name" value="Apionate_lact_M"/>
    <property type="match status" value="1"/>
</dbReference>
<dbReference type="InterPro" id="IPR058787">
    <property type="entry name" value="ApnL_M"/>
</dbReference>
<gene>
    <name evidence="3" type="ORF">NB037_18870</name>
</gene>
<sequence length="598" mass="62862">MGPIGIRPAVAAIPAALLLPAERDAQEVRCGSWSLRSAEGRLDEIRFQGARILRGVRVVVRDRDWGTFATTRADLRVEDAGLVIEGVGESGAARVEWTLRARFEESALLLSLEARAATALLRNRLGLVVLHGVEASGEPLEVRRTDGSVERTRFPRAIAPHQPALDIAGLSWTAGGVAVAVAFDGDVFEMEDQRNWTDASFKTYSTPLDLPFPVAVAEGEVVRQSVRIECSGSPTPAEDQPDGLRTALSGHGFPEILTGASSAPSAARPGTERVRGAGLLVECDPRWAGWRRVLARALEDAQERSIDLRIVAAAPDDVARVLGAVGDAPLARLGVYAAHGHRSTPELLDAARRAVAGTGVEVLGGVRSHFTELNRGAQELAAVDAPLAFSLTAFMHDTSGHQLVESLGTQRTVVRDALAIADGRRLRIGPIALGARMNAVSTSPFDPGDADIDAHGYGPQHLPGATDPRQSSPALAAWVVGSLAALAQPGVDSLAYFEEWGPRGAAGTPAGRVLEWAAELRGGAVLAVEAAALVAIGVQRAGEQLLLVGNLGATAIEPTLDGVREWRRSLDGSRGDGPLRLAPGEAARVVRTAQPSGV</sequence>
<organism evidence="3 4">
    <name type="scientific">Rathayibacter rubneri</name>
    <dbReference type="NCBI Taxonomy" id="2950106"/>
    <lineage>
        <taxon>Bacteria</taxon>
        <taxon>Bacillati</taxon>
        <taxon>Actinomycetota</taxon>
        <taxon>Actinomycetes</taxon>
        <taxon>Micrococcales</taxon>
        <taxon>Microbacteriaceae</taxon>
        <taxon>Rathayibacter</taxon>
    </lineage>
</organism>